<dbReference type="SUPFAM" id="SSF69255">
    <property type="entry name" value="gp5 N-terminal domain-like"/>
    <property type="match status" value="1"/>
</dbReference>
<sequence>MVYPDYMTEGIRFFIGVPNGRNIGEIKSEYYEFGTVEKEYLGILFEELAYKLVLRDIYDIGDNVIFNREELKVISRKSSFEHNEIIHEYLLAKKGSLKGFPYGNENLSGAAVFAEITGVENELVSVAFDDDENNNSGHSLLSYATIYSSPDGGGWYCMPEIGDRVMVKFPDNKDNNAYVQNAVHVGAGGGRDNPKVKFFRNKEGKEIRLSPESITITNNKSTSIELIDNEGIYIKSRGVLSVDAELEVDIESKSSSISVVSKDSIQFNQNGTQVELSDNATTRGSKVYLT</sequence>
<organism evidence="1 2">
    <name type="scientific">Lachnoanaerobaculum saburreum F0468</name>
    <dbReference type="NCBI Taxonomy" id="1095750"/>
    <lineage>
        <taxon>Bacteria</taxon>
        <taxon>Bacillati</taxon>
        <taxon>Bacillota</taxon>
        <taxon>Clostridia</taxon>
        <taxon>Lachnospirales</taxon>
        <taxon>Lachnospiraceae</taxon>
        <taxon>Lachnoanaerobaculum</taxon>
    </lineage>
</organism>
<gene>
    <name evidence="1" type="ORF">HMPREF9970_1627</name>
</gene>
<dbReference type="AlphaFoldDB" id="I0R4P5"/>
<comment type="caution">
    <text evidence="1">The sequence shown here is derived from an EMBL/GenBank/DDBJ whole genome shotgun (WGS) entry which is preliminary data.</text>
</comment>
<keyword evidence="2" id="KW-1185">Reference proteome</keyword>
<dbReference type="EMBL" id="AJGH01000126">
    <property type="protein sequence ID" value="EIC94653.1"/>
    <property type="molecule type" value="Genomic_DNA"/>
</dbReference>
<dbReference type="PATRIC" id="fig|1095750.3.peg.2538"/>
<reference evidence="1 2" key="1">
    <citation type="submission" date="2012-03" db="EMBL/GenBank/DDBJ databases">
        <authorList>
            <person name="Durkin A.S."/>
            <person name="McCorrison J."/>
            <person name="Torralba M."/>
            <person name="Gillis M."/>
            <person name="Methe B."/>
            <person name="Sutton G."/>
            <person name="Nelson K.E."/>
        </authorList>
    </citation>
    <scope>NUCLEOTIDE SEQUENCE [LARGE SCALE GENOMIC DNA]</scope>
    <source>
        <strain evidence="1 2">F0468</strain>
    </source>
</reference>
<evidence type="ECO:0008006" key="3">
    <source>
        <dbReference type="Google" id="ProtNLM"/>
    </source>
</evidence>
<dbReference type="eggNOG" id="COG3501">
    <property type="taxonomic scope" value="Bacteria"/>
</dbReference>
<accession>I0R4P5</accession>
<proteinExistence type="predicted"/>
<protein>
    <recommendedName>
        <fullName evidence="3">Gp5/Type VI secretion system Vgr protein OB-fold domain-containing protein</fullName>
    </recommendedName>
</protein>
<evidence type="ECO:0000313" key="1">
    <source>
        <dbReference type="EMBL" id="EIC94653.1"/>
    </source>
</evidence>
<name>I0R4P5_9FIRM</name>
<dbReference type="Proteomes" id="UP000005039">
    <property type="component" value="Unassembled WGS sequence"/>
</dbReference>
<evidence type="ECO:0000313" key="2">
    <source>
        <dbReference type="Proteomes" id="UP000005039"/>
    </source>
</evidence>